<dbReference type="InterPro" id="IPR042099">
    <property type="entry name" value="ANL_N_sf"/>
</dbReference>
<evidence type="ECO:0000259" key="4">
    <source>
        <dbReference type="Pfam" id="PF13193"/>
    </source>
</evidence>
<dbReference type="InterPro" id="IPR020845">
    <property type="entry name" value="AMP-binding_CS"/>
</dbReference>
<dbReference type="Proteomes" id="UP000239504">
    <property type="component" value="Unassembled WGS sequence"/>
</dbReference>
<dbReference type="PANTHER" id="PTHR43201">
    <property type="entry name" value="ACYL-COA SYNTHETASE"/>
    <property type="match status" value="1"/>
</dbReference>
<evidence type="ECO:0000313" key="5">
    <source>
        <dbReference type="EMBL" id="PQA86284.1"/>
    </source>
</evidence>
<evidence type="ECO:0000259" key="3">
    <source>
        <dbReference type="Pfam" id="PF00501"/>
    </source>
</evidence>
<evidence type="ECO:0000313" key="6">
    <source>
        <dbReference type="Proteomes" id="UP000239504"/>
    </source>
</evidence>
<proteinExistence type="inferred from homology"/>
<accession>A0A2S7K199</accession>
<dbReference type="EMBL" id="PJCH01000015">
    <property type="protein sequence ID" value="PQA86284.1"/>
    <property type="molecule type" value="Genomic_DNA"/>
</dbReference>
<dbReference type="InterPro" id="IPR000873">
    <property type="entry name" value="AMP-dep_synth/lig_dom"/>
</dbReference>
<comment type="caution">
    <text evidence="5">The sequence shown here is derived from an EMBL/GenBank/DDBJ whole genome shotgun (WGS) entry which is preliminary data.</text>
</comment>
<sequence length="544" mass="60471">MLNRTSTSPKRILDAIAEAQRLMVHGQDVAWMLDRWAERTPEKVFLVWEPFEGDPKSWTYSEIRESADRFAAALLERDVAAGDRLLVHMENCPEFLIAVFACARIGAVAVTTNTRSVARDIEYYVDAAGITAAITQPAFASLIAESAPSLNFIIVTEDNSGAAASQFDASDYIPFDSCLSPRPTPPKRAPDASADFLIQFTSGTTSRPKPVLLTHGNFIWGAQMNARNFLVSSEDIALVFSPLFHINAVSYSTMTTLWVGGTIVLQPRLSVSRFWDVSIRNKCTWTFVIPFLVYPLMQREAPKNHDYRFWMIGGYSTPLCQKFGIDVVCAWGMTETITQGIISNFHQPPPEGSIGRSAPCYDIEVRDENGNPVGPGEQGTLFVRGVPGVSLFKEYFNDPEATRDAVDAEGWLKTGDMISIDHDGYLYFLGRDKDMLKVGAENVASSEIETVIMKTGLIEECAVVGRKHYMLDEVPVVFAIPKPGDRDEIRDGIIAACKRDLADFKVVREVIFVDDFPRATLDKIVKPKLRERLTPIGPDDDYGK</sequence>
<gene>
    <name evidence="5" type="ORF">CW354_18215</name>
</gene>
<dbReference type="PROSITE" id="PS00455">
    <property type="entry name" value="AMP_BINDING"/>
    <property type="match status" value="1"/>
</dbReference>
<comment type="similarity">
    <text evidence="1">Belongs to the ATP-dependent AMP-binding enzyme family.</text>
</comment>
<dbReference type="Gene3D" id="3.40.50.12780">
    <property type="entry name" value="N-terminal domain of ligase-like"/>
    <property type="match status" value="1"/>
</dbReference>
<evidence type="ECO:0000256" key="2">
    <source>
        <dbReference type="ARBA" id="ARBA00022598"/>
    </source>
</evidence>
<dbReference type="Gene3D" id="3.30.300.30">
    <property type="match status" value="1"/>
</dbReference>
<dbReference type="InterPro" id="IPR045851">
    <property type="entry name" value="AMP-bd_C_sf"/>
</dbReference>
<protein>
    <submittedName>
        <fullName evidence="5">ATP-dependent acyl-CoA ligase</fullName>
    </submittedName>
</protein>
<reference evidence="5 6" key="1">
    <citation type="submission" date="2017-12" db="EMBL/GenBank/DDBJ databases">
        <authorList>
            <person name="Hurst M.R.H."/>
        </authorList>
    </citation>
    <scope>NUCLEOTIDE SEQUENCE [LARGE SCALE GENOMIC DNA]</scope>
    <source>
        <strain evidence="5 6">SY-3-19</strain>
    </source>
</reference>
<name>A0A2S7K199_9PROT</name>
<dbReference type="OrthoDB" id="7315605at2"/>
<dbReference type="RefSeq" id="WP_104831496.1">
    <property type="nucleotide sequence ID" value="NZ_PJCH01000015.1"/>
</dbReference>
<dbReference type="Pfam" id="PF00501">
    <property type="entry name" value="AMP-binding"/>
    <property type="match status" value="1"/>
</dbReference>
<organism evidence="5 6">
    <name type="scientific">Hyphococcus luteus</name>
    <dbReference type="NCBI Taxonomy" id="2058213"/>
    <lineage>
        <taxon>Bacteria</taxon>
        <taxon>Pseudomonadati</taxon>
        <taxon>Pseudomonadota</taxon>
        <taxon>Alphaproteobacteria</taxon>
        <taxon>Parvularculales</taxon>
        <taxon>Parvularculaceae</taxon>
        <taxon>Hyphococcus</taxon>
    </lineage>
</organism>
<keyword evidence="2 5" id="KW-0436">Ligase</keyword>
<dbReference type="GO" id="GO:0006631">
    <property type="term" value="P:fatty acid metabolic process"/>
    <property type="evidence" value="ECO:0007669"/>
    <property type="project" value="TreeGrafter"/>
</dbReference>
<dbReference type="InterPro" id="IPR025110">
    <property type="entry name" value="AMP-bd_C"/>
</dbReference>
<dbReference type="AlphaFoldDB" id="A0A2S7K199"/>
<dbReference type="SUPFAM" id="SSF56801">
    <property type="entry name" value="Acetyl-CoA synthetase-like"/>
    <property type="match status" value="1"/>
</dbReference>
<feature type="domain" description="AMP-dependent synthetase/ligase" evidence="3">
    <location>
        <begin position="33"/>
        <end position="396"/>
    </location>
</feature>
<dbReference type="PANTHER" id="PTHR43201:SF5">
    <property type="entry name" value="MEDIUM-CHAIN ACYL-COA LIGASE ACSF2, MITOCHONDRIAL"/>
    <property type="match status" value="1"/>
</dbReference>
<dbReference type="GO" id="GO:0031956">
    <property type="term" value="F:medium-chain fatty acid-CoA ligase activity"/>
    <property type="evidence" value="ECO:0007669"/>
    <property type="project" value="TreeGrafter"/>
</dbReference>
<keyword evidence="6" id="KW-1185">Reference proteome</keyword>
<dbReference type="Pfam" id="PF13193">
    <property type="entry name" value="AMP-binding_C"/>
    <property type="match status" value="1"/>
</dbReference>
<evidence type="ECO:0000256" key="1">
    <source>
        <dbReference type="ARBA" id="ARBA00006432"/>
    </source>
</evidence>
<feature type="domain" description="AMP-binding enzyme C-terminal" evidence="4">
    <location>
        <begin position="447"/>
        <end position="519"/>
    </location>
</feature>